<keyword evidence="1 4" id="KW-0732">Signal</keyword>
<evidence type="ECO:0000256" key="2">
    <source>
        <dbReference type="ARBA" id="ARBA00023180"/>
    </source>
</evidence>
<comment type="caution">
    <text evidence="5">The sequence shown here is derived from an EMBL/GenBank/DDBJ whole genome shotgun (WGS) entry which is preliminary data.</text>
</comment>
<accession>A0AAD4NKF1</accession>
<sequence length="180" mass="20131">MKTLSFSLAKFVGFHHKTVILLLWTSQILRPISGLVCYSCTSSLDSTIEQSAQIALRIFLDSTYKLPPANRLCNMEDDVEFKTVPTAQCSITNDACVKVSAKNQGLDFVIRGCKTLLYRDNVQAQQKLPCVTNDGPSVCFCNESLCNTAVHRAHLHMFRLVLMLILLVIFTFIGGHLYIL</sequence>
<proteinExistence type="predicted"/>
<keyword evidence="3" id="KW-0812">Transmembrane</keyword>
<keyword evidence="2" id="KW-0325">Glycoprotein</keyword>
<evidence type="ECO:0000313" key="5">
    <source>
        <dbReference type="EMBL" id="KAI1728199.1"/>
    </source>
</evidence>
<dbReference type="InterPro" id="IPR031424">
    <property type="entry name" value="QVR-like"/>
</dbReference>
<protein>
    <recommendedName>
        <fullName evidence="7">Protein sleepless</fullName>
    </recommendedName>
</protein>
<dbReference type="AlphaFoldDB" id="A0AAD4NKF1"/>
<feature type="chain" id="PRO_5041987341" description="Protein sleepless" evidence="4">
    <location>
        <begin position="35"/>
        <end position="180"/>
    </location>
</feature>
<keyword evidence="3" id="KW-1133">Transmembrane helix</keyword>
<evidence type="ECO:0000313" key="6">
    <source>
        <dbReference type="Proteomes" id="UP001201812"/>
    </source>
</evidence>
<dbReference type="Proteomes" id="UP001201812">
    <property type="component" value="Unassembled WGS sequence"/>
</dbReference>
<evidence type="ECO:0000256" key="3">
    <source>
        <dbReference type="SAM" id="Phobius"/>
    </source>
</evidence>
<feature type="signal peptide" evidence="4">
    <location>
        <begin position="1"/>
        <end position="34"/>
    </location>
</feature>
<evidence type="ECO:0008006" key="7">
    <source>
        <dbReference type="Google" id="ProtNLM"/>
    </source>
</evidence>
<keyword evidence="6" id="KW-1185">Reference proteome</keyword>
<name>A0AAD4NKF1_9BILA</name>
<gene>
    <name evidence="5" type="ORF">DdX_00362</name>
</gene>
<dbReference type="Pfam" id="PF17064">
    <property type="entry name" value="QVR"/>
    <property type="match status" value="1"/>
</dbReference>
<feature type="transmembrane region" description="Helical" evidence="3">
    <location>
        <begin position="160"/>
        <end position="179"/>
    </location>
</feature>
<keyword evidence="3" id="KW-0472">Membrane</keyword>
<dbReference type="EMBL" id="JAKKPZ010000001">
    <property type="protein sequence ID" value="KAI1728199.1"/>
    <property type="molecule type" value="Genomic_DNA"/>
</dbReference>
<evidence type="ECO:0000256" key="1">
    <source>
        <dbReference type="ARBA" id="ARBA00022729"/>
    </source>
</evidence>
<reference evidence="5" key="1">
    <citation type="submission" date="2022-01" db="EMBL/GenBank/DDBJ databases">
        <title>Genome Sequence Resource for Two Populations of Ditylenchus destructor, the Migratory Endoparasitic Phytonematode.</title>
        <authorList>
            <person name="Zhang H."/>
            <person name="Lin R."/>
            <person name="Xie B."/>
        </authorList>
    </citation>
    <scope>NUCLEOTIDE SEQUENCE</scope>
    <source>
        <strain evidence="5">BazhouSP</strain>
    </source>
</reference>
<dbReference type="GO" id="GO:0032222">
    <property type="term" value="P:regulation of synaptic transmission, cholinergic"/>
    <property type="evidence" value="ECO:0007669"/>
    <property type="project" value="InterPro"/>
</dbReference>
<dbReference type="GO" id="GO:0030431">
    <property type="term" value="P:sleep"/>
    <property type="evidence" value="ECO:0007669"/>
    <property type="project" value="InterPro"/>
</dbReference>
<organism evidence="5 6">
    <name type="scientific">Ditylenchus destructor</name>
    <dbReference type="NCBI Taxonomy" id="166010"/>
    <lineage>
        <taxon>Eukaryota</taxon>
        <taxon>Metazoa</taxon>
        <taxon>Ecdysozoa</taxon>
        <taxon>Nematoda</taxon>
        <taxon>Chromadorea</taxon>
        <taxon>Rhabditida</taxon>
        <taxon>Tylenchina</taxon>
        <taxon>Tylenchomorpha</taxon>
        <taxon>Sphaerularioidea</taxon>
        <taxon>Anguinidae</taxon>
        <taxon>Anguininae</taxon>
        <taxon>Ditylenchus</taxon>
    </lineage>
</organism>
<evidence type="ECO:0000256" key="4">
    <source>
        <dbReference type="SAM" id="SignalP"/>
    </source>
</evidence>